<name>A0ABQ5MWI1_9MICC</name>
<feature type="region of interest" description="Disordered" evidence="1">
    <location>
        <begin position="25"/>
        <end position="72"/>
    </location>
</feature>
<comment type="caution">
    <text evidence="2">The sequence shown here is derived from an EMBL/GenBank/DDBJ whole genome shotgun (WGS) entry which is preliminary data.</text>
</comment>
<feature type="compositionally biased region" description="Basic and acidic residues" evidence="1">
    <location>
        <begin position="54"/>
        <end position="63"/>
    </location>
</feature>
<protein>
    <submittedName>
        <fullName evidence="2">Uncharacterized protein</fullName>
    </submittedName>
</protein>
<keyword evidence="3" id="KW-1185">Reference proteome</keyword>
<organism evidence="2 3">
    <name type="scientific">Arthrobacter mangrovi</name>
    <dbReference type="NCBI Taxonomy" id="2966350"/>
    <lineage>
        <taxon>Bacteria</taxon>
        <taxon>Bacillati</taxon>
        <taxon>Actinomycetota</taxon>
        <taxon>Actinomycetes</taxon>
        <taxon>Micrococcales</taxon>
        <taxon>Micrococcaceae</taxon>
        <taxon>Arthrobacter</taxon>
    </lineage>
</organism>
<reference evidence="2 3" key="1">
    <citation type="journal article" date="2023" name="Int. J. Syst. Evol. Microbiol.">
        <title>Arthrobacter mangrovi sp. nov., an actinobacterium isolated from the rhizosphere of a mangrove.</title>
        <authorList>
            <person name="Hamada M."/>
            <person name="Saitou S."/>
            <person name="Enomoto N."/>
            <person name="Nanri K."/>
            <person name="Hidaka K."/>
            <person name="Miura T."/>
            <person name="Tamura T."/>
        </authorList>
    </citation>
    <scope>NUCLEOTIDE SEQUENCE [LARGE SCALE GENOMIC DNA]</scope>
    <source>
        <strain evidence="2 3">NBRC 112813</strain>
    </source>
</reference>
<dbReference type="EMBL" id="BRVS01000014">
    <property type="protein sequence ID" value="GLB68293.1"/>
    <property type="molecule type" value="Genomic_DNA"/>
</dbReference>
<sequence length="72" mass="7916">MTLPHAPKLAVATSRHDPLCKVTAQLQRGQGKKHNPSAAGSQAHFRPNRRHIEKRNSPKHKPEPGSLPSQAE</sequence>
<evidence type="ECO:0000313" key="3">
    <source>
        <dbReference type="Proteomes" id="UP001209654"/>
    </source>
</evidence>
<dbReference type="Proteomes" id="UP001209654">
    <property type="component" value="Unassembled WGS sequence"/>
</dbReference>
<accession>A0ABQ5MWI1</accession>
<evidence type="ECO:0000256" key="1">
    <source>
        <dbReference type="SAM" id="MobiDB-lite"/>
    </source>
</evidence>
<proteinExistence type="predicted"/>
<evidence type="ECO:0000313" key="2">
    <source>
        <dbReference type="EMBL" id="GLB68293.1"/>
    </source>
</evidence>
<gene>
    <name evidence="2" type="ORF">AHIS1636_27350</name>
</gene>